<keyword evidence="1" id="KW-0539">Nucleus</keyword>
<dbReference type="AlphaFoldDB" id="A0A915JH54"/>
<dbReference type="WBParaSite" id="nRc.2.0.1.t25448-RA">
    <property type="protein sequence ID" value="nRc.2.0.1.t25448-RA"/>
    <property type="gene ID" value="nRc.2.0.1.g25448"/>
</dbReference>
<dbReference type="InterPro" id="IPR004210">
    <property type="entry name" value="BESS_motif"/>
</dbReference>
<evidence type="ECO:0000259" key="2">
    <source>
        <dbReference type="PROSITE" id="PS51031"/>
    </source>
</evidence>
<evidence type="ECO:0000256" key="1">
    <source>
        <dbReference type="PROSITE-ProRule" id="PRU00371"/>
    </source>
</evidence>
<name>A0A915JH54_ROMCU</name>
<keyword evidence="3" id="KW-1185">Reference proteome</keyword>
<dbReference type="Proteomes" id="UP000887565">
    <property type="component" value="Unplaced"/>
</dbReference>
<evidence type="ECO:0000313" key="3">
    <source>
        <dbReference type="Proteomes" id="UP000887565"/>
    </source>
</evidence>
<organism evidence="3 4">
    <name type="scientific">Romanomermis culicivorax</name>
    <name type="common">Nematode worm</name>
    <dbReference type="NCBI Taxonomy" id="13658"/>
    <lineage>
        <taxon>Eukaryota</taxon>
        <taxon>Metazoa</taxon>
        <taxon>Ecdysozoa</taxon>
        <taxon>Nematoda</taxon>
        <taxon>Enoplea</taxon>
        <taxon>Dorylaimia</taxon>
        <taxon>Mermithida</taxon>
        <taxon>Mermithoidea</taxon>
        <taxon>Mermithidae</taxon>
        <taxon>Romanomermis</taxon>
    </lineage>
</organism>
<dbReference type="PROSITE" id="PS51031">
    <property type="entry name" value="BESS"/>
    <property type="match status" value="1"/>
</dbReference>
<accession>A0A915JH54</accession>
<proteinExistence type="predicted"/>
<comment type="subcellular location">
    <subcellularLocation>
        <location evidence="1">Nucleus</location>
    </subcellularLocation>
</comment>
<feature type="domain" description="BESS" evidence="2">
    <location>
        <begin position="57"/>
        <end position="96"/>
    </location>
</feature>
<dbReference type="GO" id="GO:0003677">
    <property type="term" value="F:DNA binding"/>
    <property type="evidence" value="ECO:0007669"/>
    <property type="project" value="InterPro"/>
</dbReference>
<dbReference type="GO" id="GO:0005634">
    <property type="term" value="C:nucleus"/>
    <property type="evidence" value="ECO:0007669"/>
    <property type="project" value="UniProtKB-SubCell"/>
</dbReference>
<protein>
    <submittedName>
        <fullName evidence="4">BESS domain-containing protein</fullName>
    </submittedName>
</protein>
<reference evidence="4" key="1">
    <citation type="submission" date="2022-11" db="UniProtKB">
        <authorList>
            <consortium name="WormBaseParasite"/>
        </authorList>
    </citation>
    <scope>IDENTIFICATION</scope>
</reference>
<sequence length="103" mass="11837">MLNIKRECSSESSETDGAYDQRRKRFCAMNSSTTSDCGQSLSRERQKAHRATSYLENNEDYMFGRTIAASLAIYPRKLKSKIKAKIMQLIAETDEEFEDVLIE</sequence>
<evidence type="ECO:0000313" key="4">
    <source>
        <dbReference type="WBParaSite" id="nRc.2.0.1.t25448-RA"/>
    </source>
</evidence>